<protein>
    <submittedName>
        <fullName evidence="10">ABC transporter permease</fullName>
    </submittedName>
</protein>
<sequence length="873" mass="90863">MSGSPMRKVALRNLAAHKVRLVLTLLSVVLGTAFIAGSFVFTDTLSKTFDNIFANQAKGVDVRVSPKEQMAQGIPVTVMDQVQGMPGVRVVAPGINGPVSLLKDGKYVQTGGAPTVGQAYLPPDKAVAEQEKFVAGVPPAAAGQVAINEGGAERAGLKVGDKVKVVTLAKGDIEATISGIYQFEGDSGGFIGLQFDEQQARQLFTDGKHLAYVDVAAQSGVNADQLRDEIATALPDYKVQNGDQVREDMKKQLGDALKFINYFLLAFGAIALIVGTFIIYNTFSMLVAQRLRELALLRAVGASSGQVGRSVVGEALIVGIIGSALGLAAGIGLAFGLSALLNAFDLGLPTGTMAVLPRTVAVAMIVGVLVTVVSAYAPARRAATIPPVEAMREEFASSAETRRLGAVGGGVVKGLRGIGLGVLANPLQAVLTSKWLRVGIGAVMTVAGVALVIIGAQGTGGNAALTVGIGALALILAVLLVSPALSRPVISVLGVLVIPFGPIGRMARNNALRNPRRTAATAFALTLGLMLVSAIGMLGASAKASIGELVDKGVSGDYMLAGPPNSFIGVPLKATDEVKKVPGVQDVVAFHGAQVKIDGDTVFVTVPEGPMKSVMNYDIEKGSDTLGANDIMISETFAGEHDWSAGESVELTGLDGKKYPVTVSGIFKDTPLLQNVVTSMPLYEQLVPASYQSSFVIILKAVPGADLQTMRADLTKIAENYGNVQVMDREDYKGVQGQQIDTMLAILYGLLALAVVIAILGIVNTLALSVVERRREIGMLRAVGMQRPQMRRSIYLESMLIAIFGALVGVVLGLGLGVGFLRTLQDLGLDTIAVPWGQIVLMLVASGVVGVLAALWPGIRAARTPPLAAIADI</sequence>
<dbReference type="InterPro" id="IPR050250">
    <property type="entry name" value="Macrolide_Exporter_MacB"/>
</dbReference>
<dbReference type="PANTHER" id="PTHR30572">
    <property type="entry name" value="MEMBRANE COMPONENT OF TRANSPORTER-RELATED"/>
    <property type="match status" value="1"/>
</dbReference>
<evidence type="ECO:0000256" key="2">
    <source>
        <dbReference type="ARBA" id="ARBA00022475"/>
    </source>
</evidence>
<evidence type="ECO:0000313" key="11">
    <source>
        <dbReference type="Proteomes" id="UP000602198"/>
    </source>
</evidence>
<keyword evidence="3 7" id="KW-0812">Transmembrane</keyword>
<evidence type="ECO:0000256" key="1">
    <source>
        <dbReference type="ARBA" id="ARBA00004651"/>
    </source>
</evidence>
<dbReference type="EMBL" id="JAERRJ010000006">
    <property type="protein sequence ID" value="MBL1076207.1"/>
    <property type="molecule type" value="Genomic_DNA"/>
</dbReference>
<feature type="domain" description="MacB-like periplasmic core" evidence="9">
    <location>
        <begin position="518"/>
        <end position="716"/>
    </location>
</feature>
<feature type="transmembrane region" description="Helical" evidence="7">
    <location>
        <begin position="794"/>
        <end position="816"/>
    </location>
</feature>
<keyword evidence="11" id="KW-1185">Reference proteome</keyword>
<feature type="transmembrane region" description="Helical" evidence="7">
    <location>
        <begin position="259"/>
        <end position="283"/>
    </location>
</feature>
<evidence type="ECO:0000259" key="9">
    <source>
        <dbReference type="Pfam" id="PF12704"/>
    </source>
</evidence>
<feature type="transmembrane region" description="Helical" evidence="7">
    <location>
        <begin position="315"/>
        <end position="341"/>
    </location>
</feature>
<feature type="domain" description="ABC3 transporter permease C-terminal" evidence="8">
    <location>
        <begin position="266"/>
        <end position="387"/>
    </location>
</feature>
<name>A0ABS1M6D3_9NOCA</name>
<feature type="transmembrane region" description="Helical" evidence="7">
    <location>
        <begin position="519"/>
        <end position="540"/>
    </location>
</feature>
<feature type="transmembrane region" description="Helical" evidence="7">
    <location>
        <begin position="746"/>
        <end position="771"/>
    </location>
</feature>
<comment type="similarity">
    <text evidence="6">Belongs to the ABC-4 integral membrane protein family.</text>
</comment>
<dbReference type="PANTHER" id="PTHR30572:SF4">
    <property type="entry name" value="ABC TRANSPORTER PERMEASE YTRF"/>
    <property type="match status" value="1"/>
</dbReference>
<organism evidence="10 11">
    <name type="scientific">Nocardia acididurans</name>
    <dbReference type="NCBI Taxonomy" id="2802282"/>
    <lineage>
        <taxon>Bacteria</taxon>
        <taxon>Bacillati</taxon>
        <taxon>Actinomycetota</taxon>
        <taxon>Actinomycetes</taxon>
        <taxon>Mycobacteriales</taxon>
        <taxon>Nocardiaceae</taxon>
        <taxon>Nocardia</taxon>
    </lineage>
</organism>
<comment type="subcellular location">
    <subcellularLocation>
        <location evidence="1">Cell membrane</location>
        <topology evidence="1">Multi-pass membrane protein</topology>
    </subcellularLocation>
</comment>
<feature type="domain" description="MacB-like periplasmic core" evidence="9">
    <location>
        <begin position="22"/>
        <end position="232"/>
    </location>
</feature>
<dbReference type="Pfam" id="PF12704">
    <property type="entry name" value="MacB_PCD"/>
    <property type="match status" value="2"/>
</dbReference>
<feature type="transmembrane region" description="Helical" evidence="7">
    <location>
        <begin position="21"/>
        <end position="41"/>
    </location>
</feature>
<dbReference type="InterPro" id="IPR003838">
    <property type="entry name" value="ABC3_permease_C"/>
</dbReference>
<evidence type="ECO:0000259" key="8">
    <source>
        <dbReference type="Pfam" id="PF02687"/>
    </source>
</evidence>
<evidence type="ECO:0000256" key="5">
    <source>
        <dbReference type="ARBA" id="ARBA00023136"/>
    </source>
</evidence>
<evidence type="ECO:0000256" key="4">
    <source>
        <dbReference type="ARBA" id="ARBA00022989"/>
    </source>
</evidence>
<keyword evidence="2" id="KW-1003">Cell membrane</keyword>
<comment type="caution">
    <text evidence="10">The sequence shown here is derived from an EMBL/GenBank/DDBJ whole genome shotgun (WGS) entry which is preliminary data.</text>
</comment>
<reference evidence="10 11" key="1">
    <citation type="submission" date="2021-01" db="EMBL/GenBank/DDBJ databases">
        <title>WGS of actinomycetes isolated from Thailand.</title>
        <authorList>
            <person name="Thawai C."/>
        </authorList>
    </citation>
    <scope>NUCLEOTIDE SEQUENCE [LARGE SCALE GENOMIC DNA]</scope>
    <source>
        <strain evidence="10 11">LPG 2</strain>
    </source>
</reference>
<evidence type="ECO:0000256" key="7">
    <source>
        <dbReference type="SAM" id="Phobius"/>
    </source>
</evidence>
<proteinExistence type="inferred from homology"/>
<gene>
    <name evidence="10" type="ORF">JK358_17550</name>
</gene>
<evidence type="ECO:0000313" key="10">
    <source>
        <dbReference type="EMBL" id="MBL1076207.1"/>
    </source>
</evidence>
<evidence type="ECO:0000256" key="3">
    <source>
        <dbReference type="ARBA" id="ARBA00022692"/>
    </source>
</evidence>
<feature type="domain" description="ABC3 transporter permease C-terminal" evidence="8">
    <location>
        <begin position="750"/>
        <end position="866"/>
    </location>
</feature>
<feature type="transmembrane region" description="Helical" evidence="7">
    <location>
        <begin position="836"/>
        <end position="856"/>
    </location>
</feature>
<feature type="transmembrane region" description="Helical" evidence="7">
    <location>
        <begin position="361"/>
        <end position="383"/>
    </location>
</feature>
<feature type="transmembrane region" description="Helical" evidence="7">
    <location>
        <begin position="435"/>
        <end position="456"/>
    </location>
</feature>
<dbReference type="RefSeq" id="WP_201948761.1">
    <property type="nucleotide sequence ID" value="NZ_JAERRJ010000006.1"/>
</dbReference>
<dbReference type="Pfam" id="PF02687">
    <property type="entry name" value="FtsX"/>
    <property type="match status" value="2"/>
</dbReference>
<keyword evidence="5 7" id="KW-0472">Membrane</keyword>
<dbReference type="Proteomes" id="UP000602198">
    <property type="component" value="Unassembled WGS sequence"/>
</dbReference>
<keyword evidence="4 7" id="KW-1133">Transmembrane helix</keyword>
<dbReference type="InterPro" id="IPR025857">
    <property type="entry name" value="MacB_PCD"/>
</dbReference>
<accession>A0ABS1M6D3</accession>
<evidence type="ECO:0000256" key="6">
    <source>
        <dbReference type="ARBA" id="ARBA00038076"/>
    </source>
</evidence>